<sequence length="119" mass="13307">MELTRRPCCVLSTFMKLMIAIGVVLGEVLLGETQPNISLNFNESSVVILDGSDVMSLNAEKSTGFFYIDIKIYSRIRFKIGSIKTRRFKPEIECKLRIPLSSNGTSAGEFQSTQCDVDF</sequence>
<evidence type="ECO:0000313" key="2">
    <source>
        <dbReference type="EMBL" id="DAD28925.1"/>
    </source>
</evidence>
<organism evidence="2 3">
    <name type="scientific">Nelumbo nucifera</name>
    <name type="common">Sacred lotus</name>
    <dbReference type="NCBI Taxonomy" id="4432"/>
    <lineage>
        <taxon>Eukaryota</taxon>
        <taxon>Viridiplantae</taxon>
        <taxon>Streptophyta</taxon>
        <taxon>Embryophyta</taxon>
        <taxon>Tracheophyta</taxon>
        <taxon>Spermatophyta</taxon>
        <taxon>Magnoliopsida</taxon>
        <taxon>Proteales</taxon>
        <taxon>Nelumbonaceae</taxon>
        <taxon>Nelumbo</taxon>
    </lineage>
</organism>
<dbReference type="AlphaFoldDB" id="A0A822YD69"/>
<proteinExistence type="predicted"/>
<keyword evidence="3" id="KW-1185">Reference proteome</keyword>
<feature type="signal peptide" evidence="1">
    <location>
        <begin position="1"/>
        <end position="26"/>
    </location>
</feature>
<gene>
    <name evidence="2" type="ORF">HUJ06_030393</name>
</gene>
<reference evidence="2 3" key="1">
    <citation type="journal article" date="2020" name="Mol. Biol. Evol.">
        <title>Distinct Expression and Methylation Patterns for Genes with Different Fates following a Single Whole-Genome Duplication in Flowering Plants.</title>
        <authorList>
            <person name="Shi T."/>
            <person name="Rahmani R.S."/>
            <person name="Gugger P.F."/>
            <person name="Wang M."/>
            <person name="Li H."/>
            <person name="Zhang Y."/>
            <person name="Li Z."/>
            <person name="Wang Q."/>
            <person name="Van de Peer Y."/>
            <person name="Marchal K."/>
            <person name="Chen J."/>
        </authorList>
    </citation>
    <scope>NUCLEOTIDE SEQUENCE [LARGE SCALE GENOMIC DNA]</scope>
    <source>
        <tissue evidence="2">Leaf</tissue>
    </source>
</reference>
<dbReference type="EMBL" id="DUZY01000002">
    <property type="protein sequence ID" value="DAD28925.1"/>
    <property type="molecule type" value="Genomic_DNA"/>
</dbReference>
<dbReference type="Proteomes" id="UP000607653">
    <property type="component" value="Unassembled WGS sequence"/>
</dbReference>
<comment type="caution">
    <text evidence="2">The sequence shown here is derived from an EMBL/GenBank/DDBJ whole genome shotgun (WGS) entry which is preliminary data.</text>
</comment>
<protein>
    <submittedName>
        <fullName evidence="2">Uncharacterized protein</fullName>
    </submittedName>
</protein>
<feature type="chain" id="PRO_5032816292" evidence="1">
    <location>
        <begin position="27"/>
        <end position="119"/>
    </location>
</feature>
<evidence type="ECO:0000313" key="3">
    <source>
        <dbReference type="Proteomes" id="UP000607653"/>
    </source>
</evidence>
<keyword evidence="1" id="KW-0732">Signal</keyword>
<name>A0A822YD69_NELNU</name>
<evidence type="ECO:0000256" key="1">
    <source>
        <dbReference type="SAM" id="SignalP"/>
    </source>
</evidence>
<accession>A0A822YD69</accession>